<evidence type="ECO:0000256" key="3">
    <source>
        <dbReference type="ARBA" id="ARBA00022448"/>
    </source>
</evidence>
<evidence type="ECO:0000256" key="4">
    <source>
        <dbReference type="ARBA" id="ARBA00022475"/>
    </source>
</evidence>
<evidence type="ECO:0000256" key="1">
    <source>
        <dbReference type="ARBA" id="ARBA00004651"/>
    </source>
</evidence>
<dbReference type="PIRSF" id="PIRSF037778">
    <property type="entry name" value="UCP037778_transp_RibU"/>
    <property type="match status" value="1"/>
</dbReference>
<comment type="function">
    <text evidence="8">Probably a riboflavin-binding protein that interacts with the energy-coupling factor (ECF) ABC-transporter complex.</text>
</comment>
<dbReference type="Proteomes" id="UP000192468">
    <property type="component" value="Unassembled WGS sequence"/>
</dbReference>
<evidence type="ECO:0000256" key="8">
    <source>
        <dbReference type="PIRNR" id="PIRNR037778"/>
    </source>
</evidence>
<dbReference type="RefSeq" id="WP_084116300.1">
    <property type="nucleotide sequence ID" value="NZ_FWXH01000009.1"/>
</dbReference>
<keyword evidence="6 9" id="KW-1133">Transmembrane helix</keyword>
<dbReference type="InterPro" id="IPR025720">
    <property type="entry name" value="RibU"/>
</dbReference>
<dbReference type="InterPro" id="IPR024529">
    <property type="entry name" value="ECF_trnsprt_substrate-spec"/>
</dbReference>
<gene>
    <name evidence="10" type="ORF">SAMN02745134_02475</name>
</gene>
<comment type="similarity">
    <text evidence="2 8">Belongs to the prokaryotic riboflavin transporter (P-RFT) (TC 2.A.87) family.</text>
</comment>
<evidence type="ECO:0000256" key="7">
    <source>
        <dbReference type="ARBA" id="ARBA00023136"/>
    </source>
</evidence>
<evidence type="ECO:0000256" key="2">
    <source>
        <dbReference type="ARBA" id="ARBA00005540"/>
    </source>
</evidence>
<dbReference type="Gene3D" id="1.10.1760.20">
    <property type="match status" value="1"/>
</dbReference>
<dbReference type="Pfam" id="PF12822">
    <property type="entry name" value="ECF_trnsprt"/>
    <property type="match status" value="1"/>
</dbReference>
<feature type="transmembrane region" description="Helical" evidence="9">
    <location>
        <begin position="43"/>
        <end position="60"/>
    </location>
</feature>
<dbReference type="GO" id="GO:0032217">
    <property type="term" value="F:riboflavin transmembrane transporter activity"/>
    <property type="evidence" value="ECO:0007669"/>
    <property type="project" value="UniProtKB-UniRule"/>
</dbReference>
<dbReference type="STRING" id="1121291.SAMN02745134_02475"/>
<name>A0A1W1XNW8_9CLOT</name>
<feature type="transmembrane region" description="Helical" evidence="9">
    <location>
        <begin position="110"/>
        <end position="134"/>
    </location>
</feature>
<keyword evidence="11" id="KW-1185">Reference proteome</keyword>
<dbReference type="PANTHER" id="PTHR38438:SF1">
    <property type="entry name" value="RIBOFLAVIN TRANSPORTER RIBU"/>
    <property type="match status" value="1"/>
</dbReference>
<feature type="transmembrane region" description="Helical" evidence="9">
    <location>
        <begin position="12"/>
        <end position="36"/>
    </location>
</feature>
<evidence type="ECO:0000256" key="9">
    <source>
        <dbReference type="SAM" id="Phobius"/>
    </source>
</evidence>
<comment type="subcellular location">
    <subcellularLocation>
        <location evidence="1">Cell membrane</location>
        <topology evidence="1">Multi-pass membrane protein</topology>
    </subcellularLocation>
</comment>
<evidence type="ECO:0000256" key="5">
    <source>
        <dbReference type="ARBA" id="ARBA00022692"/>
    </source>
</evidence>
<keyword evidence="3 8" id="KW-0813">Transport</keyword>
<accession>A0A1W1XNW8</accession>
<evidence type="ECO:0000313" key="10">
    <source>
        <dbReference type="EMBL" id="SMC25545.1"/>
    </source>
</evidence>
<dbReference type="OrthoDB" id="9809216at2"/>
<dbReference type="EMBL" id="FWXH01000009">
    <property type="protein sequence ID" value="SMC25545.1"/>
    <property type="molecule type" value="Genomic_DNA"/>
</dbReference>
<evidence type="ECO:0000313" key="11">
    <source>
        <dbReference type="Proteomes" id="UP000192468"/>
    </source>
</evidence>
<feature type="transmembrane region" description="Helical" evidence="9">
    <location>
        <begin position="162"/>
        <end position="186"/>
    </location>
</feature>
<protein>
    <recommendedName>
        <fullName evidence="8">Riboflavin transporter</fullName>
    </recommendedName>
</protein>
<proteinExistence type="inferred from homology"/>
<reference evidence="10 11" key="1">
    <citation type="submission" date="2017-04" db="EMBL/GenBank/DDBJ databases">
        <authorList>
            <person name="Afonso C.L."/>
            <person name="Miller P.J."/>
            <person name="Scott M.A."/>
            <person name="Spackman E."/>
            <person name="Goraichik I."/>
            <person name="Dimitrov K.M."/>
            <person name="Suarez D.L."/>
            <person name="Swayne D.E."/>
        </authorList>
    </citation>
    <scope>NUCLEOTIDE SEQUENCE [LARGE SCALE GENOMIC DNA]</scope>
    <source>
        <strain evidence="10 11">DSM 12555</strain>
    </source>
</reference>
<keyword evidence="5 9" id="KW-0812">Transmembrane</keyword>
<dbReference type="PANTHER" id="PTHR38438">
    <property type="entry name" value="RIBOFLAVIN TRANSPORTER RIBU"/>
    <property type="match status" value="1"/>
</dbReference>
<organism evidence="10 11">
    <name type="scientific">Clostridium acidisoli DSM 12555</name>
    <dbReference type="NCBI Taxonomy" id="1121291"/>
    <lineage>
        <taxon>Bacteria</taxon>
        <taxon>Bacillati</taxon>
        <taxon>Bacillota</taxon>
        <taxon>Clostridia</taxon>
        <taxon>Eubacteriales</taxon>
        <taxon>Clostridiaceae</taxon>
        <taxon>Clostridium</taxon>
    </lineage>
</organism>
<dbReference type="AlphaFoldDB" id="A0A1W1XNW8"/>
<keyword evidence="7 8" id="KW-0472">Membrane</keyword>
<evidence type="ECO:0000256" key="6">
    <source>
        <dbReference type="ARBA" id="ARBA00022989"/>
    </source>
</evidence>
<dbReference type="GO" id="GO:0005886">
    <property type="term" value="C:plasma membrane"/>
    <property type="evidence" value="ECO:0007669"/>
    <property type="project" value="UniProtKB-SubCell"/>
</dbReference>
<keyword evidence="4 8" id="KW-1003">Cell membrane</keyword>
<sequence length="207" mass="22053">MKKSKLNFMTKTAMLSVIGFLLMFIELPIPIFPAFLKIDISDLPALIGAFALGPIAGITIELVKNILHGIFVGGTAFIGELANFVVGSLLVCTAGIIYKKRKTKGGAITGLFVGTVVMSVGASIMNYFVVLPLYETVLHFPVSAVVAMGSKINSHITNLNTFVILSILPFNILKGFVASGITMAVYKSVAPFIQKEADAVELANKKA</sequence>
<feature type="transmembrane region" description="Helical" evidence="9">
    <location>
        <begin position="66"/>
        <end position="98"/>
    </location>
</feature>